<comment type="caution">
    <text evidence="7">The sequence shown here is derived from an EMBL/GenBank/DDBJ whole genome shotgun (WGS) entry which is preliminary data.</text>
</comment>
<feature type="transmembrane region" description="Helical" evidence="6">
    <location>
        <begin position="184"/>
        <end position="204"/>
    </location>
</feature>
<sequence length="442" mass="46564">MRVDEKVVPPAGRAGRLARFSPSGLSGRMNVARINPVARDGLALVLSSGLTSAVGLLYWVVAARLFAPATVGVNSVALSTMQLLGGIAHLNLTQALLRFGPVAGRQTRRLMLACYAVASVVAALVGLGYAAGAPRWAPEMVETVGYVPLLVFFAIATPVWAIFTMQDYLLTALKRAAVVPVENLVFALLKMGFLAAAVGLSYVFGIAVSWLVATVLIVLAVNAWLLLRAIPQQAVGDPVEPIRPRAIARFVRSDYAGATLWQIAMNGLPALVLARLGADDAAVYGIVWTITISLYLIPSGMGQSMIAHTAGDPAQAAAARRAMVRRSLTLVVPAAVVLSVGAYPVLWLFGEHYARQGAWALALAALSAIPQVITASTVAQARVQQRMRVLVLVPGSLAVAVLVSAWLLMPVLGITGVALAWLVVQTLGAAVLLTREHRTRTA</sequence>
<dbReference type="PANTHER" id="PTHR30250:SF11">
    <property type="entry name" value="O-ANTIGEN TRANSPORTER-RELATED"/>
    <property type="match status" value="1"/>
</dbReference>
<organism evidence="7 8">
    <name type="scientific">Pseudonocardia charpentierae</name>
    <dbReference type="NCBI Taxonomy" id="3075545"/>
    <lineage>
        <taxon>Bacteria</taxon>
        <taxon>Bacillati</taxon>
        <taxon>Actinomycetota</taxon>
        <taxon>Actinomycetes</taxon>
        <taxon>Pseudonocardiales</taxon>
        <taxon>Pseudonocardiaceae</taxon>
        <taxon>Pseudonocardia</taxon>
    </lineage>
</organism>
<name>A0ABU2NCP9_9PSEU</name>
<dbReference type="RefSeq" id="WP_311557648.1">
    <property type="nucleotide sequence ID" value="NZ_JAVREJ010000012.1"/>
</dbReference>
<dbReference type="PANTHER" id="PTHR30250">
    <property type="entry name" value="PST FAMILY PREDICTED COLANIC ACID TRANSPORTER"/>
    <property type="match status" value="1"/>
</dbReference>
<feature type="transmembrane region" description="Helical" evidence="6">
    <location>
        <begin position="42"/>
        <end position="61"/>
    </location>
</feature>
<feature type="transmembrane region" description="Helical" evidence="6">
    <location>
        <begin position="112"/>
        <end position="131"/>
    </location>
</feature>
<keyword evidence="5 6" id="KW-0472">Membrane</keyword>
<evidence type="ECO:0000256" key="3">
    <source>
        <dbReference type="ARBA" id="ARBA00022692"/>
    </source>
</evidence>
<evidence type="ECO:0000313" key="7">
    <source>
        <dbReference type="EMBL" id="MDT0351372.1"/>
    </source>
</evidence>
<evidence type="ECO:0000256" key="4">
    <source>
        <dbReference type="ARBA" id="ARBA00022989"/>
    </source>
</evidence>
<dbReference type="InterPro" id="IPR050833">
    <property type="entry name" value="Poly_Biosynth_Transport"/>
</dbReference>
<feature type="transmembrane region" description="Helical" evidence="6">
    <location>
        <begin position="255"/>
        <end position="275"/>
    </location>
</feature>
<evidence type="ECO:0000256" key="2">
    <source>
        <dbReference type="ARBA" id="ARBA00022475"/>
    </source>
</evidence>
<feature type="transmembrane region" description="Helical" evidence="6">
    <location>
        <begin position="81"/>
        <end position="100"/>
    </location>
</feature>
<dbReference type="Proteomes" id="UP001183202">
    <property type="component" value="Unassembled WGS sequence"/>
</dbReference>
<feature type="transmembrane region" description="Helical" evidence="6">
    <location>
        <begin position="143"/>
        <end position="163"/>
    </location>
</feature>
<feature type="transmembrane region" description="Helical" evidence="6">
    <location>
        <begin position="330"/>
        <end position="350"/>
    </location>
</feature>
<feature type="transmembrane region" description="Helical" evidence="6">
    <location>
        <begin position="281"/>
        <end position="297"/>
    </location>
</feature>
<evidence type="ECO:0000256" key="6">
    <source>
        <dbReference type="SAM" id="Phobius"/>
    </source>
</evidence>
<evidence type="ECO:0000313" key="8">
    <source>
        <dbReference type="Proteomes" id="UP001183202"/>
    </source>
</evidence>
<feature type="transmembrane region" description="Helical" evidence="6">
    <location>
        <begin position="389"/>
        <end position="408"/>
    </location>
</feature>
<keyword evidence="8" id="KW-1185">Reference proteome</keyword>
<feature type="transmembrane region" description="Helical" evidence="6">
    <location>
        <begin position="356"/>
        <end position="377"/>
    </location>
</feature>
<keyword evidence="3 6" id="KW-0812">Transmembrane</keyword>
<dbReference type="EMBL" id="JAVREJ010000012">
    <property type="protein sequence ID" value="MDT0351372.1"/>
    <property type="molecule type" value="Genomic_DNA"/>
</dbReference>
<evidence type="ECO:0000256" key="5">
    <source>
        <dbReference type="ARBA" id="ARBA00023136"/>
    </source>
</evidence>
<evidence type="ECO:0000256" key="1">
    <source>
        <dbReference type="ARBA" id="ARBA00004651"/>
    </source>
</evidence>
<evidence type="ECO:0008006" key="9">
    <source>
        <dbReference type="Google" id="ProtNLM"/>
    </source>
</evidence>
<protein>
    <recommendedName>
        <fullName evidence="9">Membrane protein involved in the export of O-antigen and teichoic acid</fullName>
    </recommendedName>
</protein>
<accession>A0ABU2NCP9</accession>
<feature type="transmembrane region" description="Helical" evidence="6">
    <location>
        <begin position="210"/>
        <end position="227"/>
    </location>
</feature>
<keyword evidence="4 6" id="KW-1133">Transmembrane helix</keyword>
<keyword evidence="2" id="KW-1003">Cell membrane</keyword>
<reference evidence="8" key="1">
    <citation type="submission" date="2023-07" db="EMBL/GenBank/DDBJ databases">
        <title>30 novel species of actinomycetes from the DSMZ collection.</title>
        <authorList>
            <person name="Nouioui I."/>
        </authorList>
    </citation>
    <scope>NUCLEOTIDE SEQUENCE [LARGE SCALE GENOMIC DNA]</scope>
    <source>
        <strain evidence="8">DSM 45834</strain>
    </source>
</reference>
<feature type="transmembrane region" description="Helical" evidence="6">
    <location>
        <begin position="414"/>
        <end position="433"/>
    </location>
</feature>
<comment type="subcellular location">
    <subcellularLocation>
        <location evidence="1">Cell membrane</location>
        <topology evidence="1">Multi-pass membrane protein</topology>
    </subcellularLocation>
</comment>
<proteinExistence type="predicted"/>
<gene>
    <name evidence="7" type="ORF">RM445_17720</name>
</gene>